<dbReference type="GO" id="GO:0004568">
    <property type="term" value="F:chitinase activity"/>
    <property type="evidence" value="ECO:0007669"/>
    <property type="project" value="TreeGrafter"/>
</dbReference>
<dbReference type="InterPro" id="IPR001223">
    <property type="entry name" value="Glyco_hydro18_cat"/>
</dbReference>
<dbReference type="Gene3D" id="3.20.20.80">
    <property type="entry name" value="Glycosidases"/>
    <property type="match status" value="1"/>
</dbReference>
<dbReference type="GO" id="GO:0005975">
    <property type="term" value="P:carbohydrate metabolic process"/>
    <property type="evidence" value="ECO:0007669"/>
    <property type="project" value="InterPro"/>
</dbReference>
<dbReference type="EMBL" id="OZ034816">
    <property type="protein sequence ID" value="CAL1379287.1"/>
    <property type="molecule type" value="Genomic_DNA"/>
</dbReference>
<dbReference type="Pfam" id="PF00704">
    <property type="entry name" value="Glyco_hydro_18"/>
    <property type="match status" value="1"/>
</dbReference>
<proteinExistence type="predicted"/>
<dbReference type="GO" id="GO:0005576">
    <property type="term" value="C:extracellular region"/>
    <property type="evidence" value="ECO:0007669"/>
    <property type="project" value="TreeGrafter"/>
</dbReference>
<dbReference type="AlphaFoldDB" id="A0AAV2E0E8"/>
<dbReference type="SUPFAM" id="SSF51445">
    <property type="entry name" value="(Trans)glycosidases"/>
    <property type="match status" value="1"/>
</dbReference>
<dbReference type="GO" id="GO:0008061">
    <property type="term" value="F:chitin binding"/>
    <property type="evidence" value="ECO:0007669"/>
    <property type="project" value="TreeGrafter"/>
</dbReference>
<organism evidence="2 3">
    <name type="scientific">Linum trigynum</name>
    <dbReference type="NCBI Taxonomy" id="586398"/>
    <lineage>
        <taxon>Eukaryota</taxon>
        <taxon>Viridiplantae</taxon>
        <taxon>Streptophyta</taxon>
        <taxon>Embryophyta</taxon>
        <taxon>Tracheophyta</taxon>
        <taxon>Spermatophyta</taxon>
        <taxon>Magnoliopsida</taxon>
        <taxon>eudicotyledons</taxon>
        <taxon>Gunneridae</taxon>
        <taxon>Pentapetalae</taxon>
        <taxon>rosids</taxon>
        <taxon>fabids</taxon>
        <taxon>Malpighiales</taxon>
        <taxon>Linaceae</taxon>
        <taxon>Linum</taxon>
    </lineage>
</organism>
<protein>
    <recommendedName>
        <fullName evidence="1">GH18 domain-containing protein</fullName>
    </recommendedName>
</protein>
<keyword evidence="3" id="KW-1185">Reference proteome</keyword>
<gene>
    <name evidence="2" type="ORF">LTRI10_LOCUS20817</name>
</gene>
<dbReference type="PANTHER" id="PTHR11177">
    <property type="entry name" value="CHITINASE"/>
    <property type="match status" value="1"/>
</dbReference>
<dbReference type="PROSITE" id="PS51910">
    <property type="entry name" value="GH18_2"/>
    <property type="match status" value="1"/>
</dbReference>
<dbReference type="Proteomes" id="UP001497516">
    <property type="component" value="Chromosome 3"/>
</dbReference>
<evidence type="ECO:0000259" key="1">
    <source>
        <dbReference type="PROSITE" id="PS51910"/>
    </source>
</evidence>
<name>A0AAV2E0E8_9ROSI</name>
<dbReference type="PANTHER" id="PTHR11177:SF369">
    <property type="entry name" value="CLASS V CHITINASE-LIKE"/>
    <property type="match status" value="1"/>
</dbReference>
<dbReference type="InterPro" id="IPR050314">
    <property type="entry name" value="Glycosyl_Hydrlase_18"/>
</dbReference>
<reference evidence="2 3" key="1">
    <citation type="submission" date="2024-04" db="EMBL/GenBank/DDBJ databases">
        <authorList>
            <person name="Fracassetti M."/>
        </authorList>
    </citation>
    <scope>NUCLEOTIDE SEQUENCE [LARGE SCALE GENOMIC DNA]</scope>
</reference>
<evidence type="ECO:0000313" key="3">
    <source>
        <dbReference type="Proteomes" id="UP001497516"/>
    </source>
</evidence>
<dbReference type="GO" id="GO:0006032">
    <property type="term" value="P:chitin catabolic process"/>
    <property type="evidence" value="ECO:0007669"/>
    <property type="project" value="TreeGrafter"/>
</dbReference>
<sequence>MVTNPPFAKLIFSPQYKPLEGLGFKGMDLSWLGQSSFDLAGIDTLFKEWRAQVESEVMTAGEKNLLLTATFGYAPDPNVRNFPVGSIRNHMDWVHIMAQNLESSKVMEPDAPLKDHDFLSNIGSGIEAWVSVGKVSPREAGAQPVVP</sequence>
<accession>A0AAV2E0E8</accession>
<evidence type="ECO:0000313" key="2">
    <source>
        <dbReference type="EMBL" id="CAL1379287.1"/>
    </source>
</evidence>
<feature type="domain" description="GH18" evidence="1">
    <location>
        <begin position="1"/>
        <end position="147"/>
    </location>
</feature>
<dbReference type="InterPro" id="IPR017853">
    <property type="entry name" value="GH"/>
</dbReference>